<evidence type="ECO:0000313" key="3">
    <source>
        <dbReference type="Proteomes" id="UP001050975"/>
    </source>
</evidence>
<dbReference type="RefSeq" id="WP_226586103.1">
    <property type="nucleotide sequence ID" value="NZ_BLAY01000086.1"/>
</dbReference>
<name>A0AAV3XFP9_9CYAN</name>
<dbReference type="EMBL" id="BLAY01000086">
    <property type="protein sequence ID" value="GET40261.1"/>
    <property type="molecule type" value="Genomic_DNA"/>
</dbReference>
<keyword evidence="1" id="KW-0732">Signal</keyword>
<dbReference type="InterPro" id="IPR026374">
    <property type="entry name" value="Cyano_PEP"/>
</dbReference>
<dbReference type="InterPro" id="IPR013424">
    <property type="entry name" value="Ice-binding_C"/>
</dbReference>
<feature type="chain" id="PRO_5043405370" evidence="1">
    <location>
        <begin position="31"/>
        <end position="237"/>
    </location>
</feature>
<organism evidence="2 3">
    <name type="scientific">Microseira wollei NIES-4236</name>
    <dbReference type="NCBI Taxonomy" id="2530354"/>
    <lineage>
        <taxon>Bacteria</taxon>
        <taxon>Bacillati</taxon>
        <taxon>Cyanobacteriota</taxon>
        <taxon>Cyanophyceae</taxon>
        <taxon>Oscillatoriophycideae</taxon>
        <taxon>Aerosakkonematales</taxon>
        <taxon>Aerosakkonemataceae</taxon>
        <taxon>Microseira</taxon>
    </lineage>
</organism>
<comment type="caution">
    <text evidence="2">The sequence shown here is derived from an EMBL/GenBank/DDBJ whole genome shotgun (WGS) entry which is preliminary data.</text>
</comment>
<reference evidence="2" key="1">
    <citation type="submission" date="2019-10" db="EMBL/GenBank/DDBJ databases">
        <title>Draft genome sequece of Microseira wollei NIES-4236.</title>
        <authorList>
            <person name="Yamaguchi H."/>
            <person name="Suzuki S."/>
            <person name="Kawachi M."/>
        </authorList>
    </citation>
    <scope>NUCLEOTIDE SEQUENCE</scope>
    <source>
        <strain evidence="2">NIES-4236</strain>
    </source>
</reference>
<dbReference type="AlphaFoldDB" id="A0AAV3XFP9"/>
<dbReference type="NCBIfam" id="TIGR04155">
    <property type="entry name" value="cyano_PEP"/>
    <property type="match status" value="1"/>
</dbReference>
<accession>A0AAV3XFP9</accession>
<evidence type="ECO:0000256" key="1">
    <source>
        <dbReference type="SAM" id="SignalP"/>
    </source>
</evidence>
<gene>
    <name evidence="2" type="ORF">MiSe_50700</name>
</gene>
<sequence>MANSIYQKLALATAGTVLSLAVMETASVQAATITYDFTVNITDGPLLGNQYSGFFSYDDTSPSATSLPVDYSSPSFRSPLVPVFDVTEFNFDFAGKTYTKSNLRYDGCRAGIQFCYPLTFSGTEAVLDPSGFPRYLIPRGGDLSLVSFSNFSSFNFSIFSVYFYILGGKSAGDFRYDLPLDLSEPFKNRSGSGTVGFSLRTTPTPPPTSVPEPGTVFGLSVLGFGWLLRKKKASSHA</sequence>
<keyword evidence="3" id="KW-1185">Reference proteome</keyword>
<dbReference type="Proteomes" id="UP001050975">
    <property type="component" value="Unassembled WGS sequence"/>
</dbReference>
<evidence type="ECO:0000313" key="2">
    <source>
        <dbReference type="EMBL" id="GET40261.1"/>
    </source>
</evidence>
<protein>
    <submittedName>
        <fullName evidence="2">PEP motif-containing protein</fullName>
    </submittedName>
</protein>
<proteinExistence type="predicted"/>
<feature type="signal peptide" evidence="1">
    <location>
        <begin position="1"/>
        <end position="30"/>
    </location>
</feature>
<dbReference type="NCBIfam" id="TIGR02595">
    <property type="entry name" value="PEP_CTERM"/>
    <property type="match status" value="1"/>
</dbReference>